<sequence length="169" mass="18256">MIEALVLLEKDVVRSTLSRLVIVSWLFFVLLLSASYTAGLSSFLTASTLSPPTHDIVSLKDSGHLIGYRRGSIVKDVLTSRFQIPTKQLVPLRTISEYVGNITKGPTSGGVLAIVDELPYVNIILGNLSSSTCDFSISGPQLTQQGFGLVSDSNLASCFFYGLNKELVQ</sequence>
<evidence type="ECO:0000313" key="14">
    <source>
        <dbReference type="Proteomes" id="UP000886520"/>
    </source>
</evidence>
<evidence type="ECO:0000256" key="11">
    <source>
        <dbReference type="SAM" id="Phobius"/>
    </source>
</evidence>
<evidence type="ECO:0000256" key="3">
    <source>
        <dbReference type="ARBA" id="ARBA00022692"/>
    </source>
</evidence>
<protein>
    <recommendedName>
        <fullName evidence="12">Ionotropic glutamate receptor C-terminal domain-containing protein</fullName>
    </recommendedName>
</protein>
<evidence type="ECO:0000313" key="13">
    <source>
        <dbReference type="EMBL" id="KAI5076673.1"/>
    </source>
</evidence>
<keyword evidence="5" id="KW-0406">Ion transport</keyword>
<keyword evidence="6 11" id="KW-0472">Membrane</keyword>
<evidence type="ECO:0000256" key="10">
    <source>
        <dbReference type="ARBA" id="ARBA00023303"/>
    </source>
</evidence>
<dbReference type="InterPro" id="IPR015683">
    <property type="entry name" value="Ionotropic_Glu_rcpt"/>
</dbReference>
<dbReference type="Pfam" id="PF00060">
    <property type="entry name" value="Lig_chan"/>
    <property type="match status" value="1"/>
</dbReference>
<keyword evidence="14" id="KW-1185">Reference proteome</keyword>
<dbReference type="EMBL" id="JABFUD020000008">
    <property type="protein sequence ID" value="KAI5076673.1"/>
    <property type="molecule type" value="Genomic_DNA"/>
</dbReference>
<organism evidence="13 14">
    <name type="scientific">Adiantum capillus-veneris</name>
    <name type="common">Maidenhair fern</name>
    <dbReference type="NCBI Taxonomy" id="13818"/>
    <lineage>
        <taxon>Eukaryota</taxon>
        <taxon>Viridiplantae</taxon>
        <taxon>Streptophyta</taxon>
        <taxon>Embryophyta</taxon>
        <taxon>Tracheophyta</taxon>
        <taxon>Polypodiopsida</taxon>
        <taxon>Polypodiidae</taxon>
        <taxon>Polypodiales</taxon>
        <taxon>Pteridineae</taxon>
        <taxon>Pteridaceae</taxon>
        <taxon>Vittarioideae</taxon>
        <taxon>Adiantum</taxon>
    </lineage>
</organism>
<dbReference type="GO" id="GO:0016020">
    <property type="term" value="C:membrane"/>
    <property type="evidence" value="ECO:0007669"/>
    <property type="project" value="UniProtKB-SubCell"/>
</dbReference>
<comment type="subcellular location">
    <subcellularLocation>
        <location evidence="1">Membrane</location>
        <topology evidence="1">Multi-pass membrane protein</topology>
    </subcellularLocation>
</comment>
<evidence type="ECO:0000256" key="4">
    <source>
        <dbReference type="ARBA" id="ARBA00022989"/>
    </source>
</evidence>
<evidence type="ECO:0000256" key="1">
    <source>
        <dbReference type="ARBA" id="ARBA00004141"/>
    </source>
</evidence>
<name>A0A9D4ZIB3_ADICA</name>
<comment type="caution">
    <text evidence="13">The sequence shown here is derived from an EMBL/GenBank/DDBJ whole genome shotgun (WGS) entry which is preliminary data.</text>
</comment>
<keyword evidence="2" id="KW-0813">Transport</keyword>
<evidence type="ECO:0000256" key="2">
    <source>
        <dbReference type="ARBA" id="ARBA00022448"/>
    </source>
</evidence>
<feature type="domain" description="Ionotropic glutamate receptor C-terminal" evidence="12">
    <location>
        <begin position="12"/>
        <end position="134"/>
    </location>
</feature>
<evidence type="ECO:0000256" key="8">
    <source>
        <dbReference type="ARBA" id="ARBA00023180"/>
    </source>
</evidence>
<keyword evidence="8" id="KW-0325">Glycoprotein</keyword>
<evidence type="ECO:0000259" key="12">
    <source>
        <dbReference type="Pfam" id="PF00060"/>
    </source>
</evidence>
<feature type="transmembrane region" description="Helical" evidence="11">
    <location>
        <begin position="20"/>
        <end position="44"/>
    </location>
</feature>
<dbReference type="GO" id="GO:0015276">
    <property type="term" value="F:ligand-gated monoatomic ion channel activity"/>
    <property type="evidence" value="ECO:0007669"/>
    <property type="project" value="InterPro"/>
</dbReference>
<accession>A0A9D4ZIB3</accession>
<keyword evidence="9" id="KW-1071">Ligand-gated ion channel</keyword>
<dbReference type="PANTHER" id="PTHR18966">
    <property type="entry name" value="IONOTROPIC GLUTAMATE RECEPTOR"/>
    <property type="match status" value="1"/>
</dbReference>
<dbReference type="Gene3D" id="1.10.287.70">
    <property type="match status" value="1"/>
</dbReference>
<dbReference type="InterPro" id="IPR001320">
    <property type="entry name" value="Iontro_rcpt_C"/>
</dbReference>
<keyword evidence="10" id="KW-0407">Ion channel</keyword>
<gene>
    <name evidence="13" type="ORF">GOP47_0008738</name>
</gene>
<dbReference type="OrthoDB" id="5984008at2759"/>
<reference evidence="13" key="1">
    <citation type="submission" date="2021-01" db="EMBL/GenBank/DDBJ databases">
        <title>Adiantum capillus-veneris genome.</title>
        <authorList>
            <person name="Fang Y."/>
            <person name="Liao Q."/>
        </authorList>
    </citation>
    <scope>NUCLEOTIDE SEQUENCE</scope>
    <source>
        <strain evidence="13">H3</strain>
        <tissue evidence="13">Leaf</tissue>
    </source>
</reference>
<evidence type="ECO:0000256" key="7">
    <source>
        <dbReference type="ARBA" id="ARBA00023170"/>
    </source>
</evidence>
<keyword evidence="3 11" id="KW-0812">Transmembrane</keyword>
<keyword evidence="7" id="KW-0675">Receptor</keyword>
<evidence type="ECO:0000256" key="5">
    <source>
        <dbReference type="ARBA" id="ARBA00023065"/>
    </source>
</evidence>
<dbReference type="Proteomes" id="UP000886520">
    <property type="component" value="Chromosome 8"/>
</dbReference>
<evidence type="ECO:0000256" key="9">
    <source>
        <dbReference type="ARBA" id="ARBA00023286"/>
    </source>
</evidence>
<evidence type="ECO:0000256" key="6">
    <source>
        <dbReference type="ARBA" id="ARBA00023136"/>
    </source>
</evidence>
<dbReference type="AlphaFoldDB" id="A0A9D4ZIB3"/>
<keyword evidence="4 11" id="KW-1133">Transmembrane helix</keyword>
<proteinExistence type="predicted"/>